<feature type="compositionally biased region" description="Acidic residues" evidence="1">
    <location>
        <begin position="113"/>
        <end position="130"/>
    </location>
</feature>
<dbReference type="EMBL" id="JBHSIV010000034">
    <property type="protein sequence ID" value="MFC5065325.1"/>
    <property type="molecule type" value="Genomic_DNA"/>
</dbReference>
<dbReference type="RefSeq" id="WP_378038659.1">
    <property type="nucleotide sequence ID" value="NZ_JBHSIV010000034.1"/>
</dbReference>
<name>A0ABV9YQW1_9PSEU</name>
<dbReference type="InterPro" id="IPR049709">
    <property type="entry name" value="IniB-like_N"/>
</dbReference>
<evidence type="ECO:0000313" key="2">
    <source>
        <dbReference type="EMBL" id="MFC5065325.1"/>
    </source>
</evidence>
<feature type="region of interest" description="Disordered" evidence="1">
    <location>
        <begin position="107"/>
        <end position="244"/>
    </location>
</feature>
<sequence>MTELADEPSSLLDWVTGLATDPALRARFADEPRSVLAEQGLADLTPADLRHALPLVSDSVAARLGADVDTAALATTAAQLAGEDPANALARQLGVVTESVLAAGAAAPPVHELDDDPEDPDDPVDLDDLDAPAGPAHDPDDLDGHLDPGGHHDLDDAPVGHPAGVDGPDPGLASVTVLPVGATDDVPVDVPDDLPDDDLLDGPPAEWAPAEWAPEPDPHDPSPPTDDPGPDDPGPDGADAAWFA</sequence>
<organism evidence="2 3">
    <name type="scientific">Actinomycetospora atypica</name>
    <dbReference type="NCBI Taxonomy" id="1290095"/>
    <lineage>
        <taxon>Bacteria</taxon>
        <taxon>Bacillati</taxon>
        <taxon>Actinomycetota</taxon>
        <taxon>Actinomycetes</taxon>
        <taxon>Pseudonocardiales</taxon>
        <taxon>Pseudonocardiaceae</taxon>
        <taxon>Actinomycetospora</taxon>
    </lineage>
</organism>
<gene>
    <name evidence="2" type="ORF">ACFPBZ_24125</name>
</gene>
<feature type="compositionally biased region" description="Acidic residues" evidence="1">
    <location>
        <begin position="186"/>
        <end position="200"/>
    </location>
</feature>
<keyword evidence="3" id="KW-1185">Reference proteome</keyword>
<proteinExistence type="predicted"/>
<feature type="compositionally biased region" description="Basic and acidic residues" evidence="1">
    <location>
        <begin position="137"/>
        <end position="155"/>
    </location>
</feature>
<evidence type="ECO:0000313" key="3">
    <source>
        <dbReference type="Proteomes" id="UP001595947"/>
    </source>
</evidence>
<reference evidence="3" key="1">
    <citation type="journal article" date="2019" name="Int. J. Syst. Evol. Microbiol.">
        <title>The Global Catalogue of Microorganisms (GCM) 10K type strain sequencing project: providing services to taxonomists for standard genome sequencing and annotation.</title>
        <authorList>
            <consortium name="The Broad Institute Genomics Platform"/>
            <consortium name="The Broad Institute Genome Sequencing Center for Infectious Disease"/>
            <person name="Wu L."/>
            <person name="Ma J."/>
        </authorList>
    </citation>
    <scope>NUCLEOTIDE SEQUENCE [LARGE SCALE GENOMIC DNA]</scope>
    <source>
        <strain evidence="3">CGMCC 4.7093</strain>
    </source>
</reference>
<comment type="caution">
    <text evidence="2">The sequence shown here is derived from an EMBL/GenBank/DDBJ whole genome shotgun (WGS) entry which is preliminary data.</text>
</comment>
<evidence type="ECO:0000256" key="1">
    <source>
        <dbReference type="SAM" id="MobiDB-lite"/>
    </source>
</evidence>
<accession>A0ABV9YQW1</accession>
<feature type="compositionally biased region" description="Low complexity" evidence="1">
    <location>
        <begin position="235"/>
        <end position="244"/>
    </location>
</feature>
<dbReference type="Proteomes" id="UP001595947">
    <property type="component" value="Unassembled WGS sequence"/>
</dbReference>
<dbReference type="NCBIfam" id="NF038175">
    <property type="entry name" value="IniB_NTERM"/>
    <property type="match status" value="1"/>
</dbReference>
<feature type="compositionally biased region" description="Low complexity" evidence="1">
    <location>
        <begin position="201"/>
        <end position="213"/>
    </location>
</feature>
<protein>
    <submittedName>
        <fullName evidence="2">IniB N-terminal domain-containing protein</fullName>
    </submittedName>
</protein>